<evidence type="ECO:0000313" key="7">
    <source>
        <dbReference type="Proteomes" id="UP001476247"/>
    </source>
</evidence>
<comment type="caution">
    <text evidence="6">The sequence shown here is derived from an EMBL/GenBank/DDBJ whole genome shotgun (WGS) entry which is preliminary data.</text>
</comment>
<dbReference type="InterPro" id="IPR000719">
    <property type="entry name" value="Prot_kinase_dom"/>
</dbReference>
<dbReference type="Proteomes" id="UP001476247">
    <property type="component" value="Unassembled WGS sequence"/>
</dbReference>
<dbReference type="SUPFAM" id="SSF56112">
    <property type="entry name" value="Protein kinase-like (PK-like)"/>
    <property type="match status" value="1"/>
</dbReference>
<dbReference type="PROSITE" id="PS00108">
    <property type="entry name" value="PROTEIN_KINASE_ST"/>
    <property type="match status" value="1"/>
</dbReference>
<evidence type="ECO:0000256" key="1">
    <source>
        <dbReference type="ARBA" id="ARBA00022679"/>
    </source>
</evidence>
<evidence type="ECO:0000259" key="5">
    <source>
        <dbReference type="PROSITE" id="PS50011"/>
    </source>
</evidence>
<dbReference type="PANTHER" id="PTHR44329:SF288">
    <property type="entry name" value="MITOGEN-ACTIVATED PROTEIN KINASE KINASE KINASE 20"/>
    <property type="match status" value="1"/>
</dbReference>
<reference evidence="6 7" key="1">
    <citation type="submission" date="2024-04" db="EMBL/GenBank/DDBJ databases">
        <title>genome sequences of Mucor flavus KT1a and Helicostylum pulchrum KT1b strains isolation_sourced from the surface of a dry-aged beef.</title>
        <authorList>
            <person name="Toyotome T."/>
            <person name="Hosono M."/>
            <person name="Torimaru M."/>
            <person name="Fukuda K."/>
            <person name="Mikami N."/>
        </authorList>
    </citation>
    <scope>NUCLEOTIDE SEQUENCE [LARGE SCALE GENOMIC DNA]</scope>
    <source>
        <strain evidence="6 7">KT1b</strain>
    </source>
</reference>
<dbReference type="InterPro" id="IPR011009">
    <property type="entry name" value="Kinase-like_dom_sf"/>
</dbReference>
<keyword evidence="2" id="KW-0547">Nucleotide-binding</keyword>
<organism evidence="6 7">
    <name type="scientific">Helicostylum pulchrum</name>
    <dbReference type="NCBI Taxonomy" id="562976"/>
    <lineage>
        <taxon>Eukaryota</taxon>
        <taxon>Fungi</taxon>
        <taxon>Fungi incertae sedis</taxon>
        <taxon>Mucoromycota</taxon>
        <taxon>Mucoromycotina</taxon>
        <taxon>Mucoromycetes</taxon>
        <taxon>Mucorales</taxon>
        <taxon>Mucorineae</taxon>
        <taxon>Mucoraceae</taxon>
        <taxon>Helicostylum</taxon>
    </lineage>
</organism>
<keyword evidence="1" id="KW-0808">Transferase</keyword>
<evidence type="ECO:0000256" key="3">
    <source>
        <dbReference type="ARBA" id="ARBA00022777"/>
    </source>
</evidence>
<gene>
    <name evidence="6" type="ORF">HPULCUR_000789</name>
</gene>
<feature type="domain" description="Protein kinase" evidence="5">
    <location>
        <begin position="114"/>
        <end position="315"/>
    </location>
</feature>
<dbReference type="EMBL" id="BAABUJ010000004">
    <property type="protein sequence ID" value="GAA5795432.1"/>
    <property type="molecule type" value="Genomic_DNA"/>
</dbReference>
<proteinExistence type="predicted"/>
<dbReference type="InterPro" id="IPR008271">
    <property type="entry name" value="Ser/Thr_kinase_AS"/>
</dbReference>
<evidence type="ECO:0000256" key="2">
    <source>
        <dbReference type="ARBA" id="ARBA00022741"/>
    </source>
</evidence>
<dbReference type="InterPro" id="IPR051681">
    <property type="entry name" value="Ser/Thr_Kinases-Pseudokinases"/>
</dbReference>
<keyword evidence="4" id="KW-0067">ATP-binding</keyword>
<protein>
    <recommendedName>
        <fullName evidence="5">Protein kinase domain-containing protein</fullName>
    </recommendedName>
</protein>
<keyword evidence="7" id="KW-1185">Reference proteome</keyword>
<evidence type="ECO:0000313" key="6">
    <source>
        <dbReference type="EMBL" id="GAA5795432.1"/>
    </source>
</evidence>
<keyword evidence="3" id="KW-0418">Kinase</keyword>
<accession>A0ABP9XKV3</accession>
<dbReference type="PROSITE" id="PS50011">
    <property type="entry name" value="PROTEIN_KINASE_DOM"/>
    <property type="match status" value="1"/>
</dbReference>
<dbReference type="Pfam" id="PF00069">
    <property type="entry name" value="Pkinase"/>
    <property type="match status" value="1"/>
</dbReference>
<dbReference type="Gene3D" id="1.10.510.10">
    <property type="entry name" value="Transferase(Phosphotransferase) domain 1"/>
    <property type="match status" value="1"/>
</dbReference>
<dbReference type="Gene3D" id="3.30.200.20">
    <property type="entry name" value="Phosphorylase Kinase, domain 1"/>
    <property type="match status" value="1"/>
</dbReference>
<dbReference type="SMART" id="SM00220">
    <property type="entry name" value="S_TKc"/>
    <property type="match status" value="1"/>
</dbReference>
<sequence>MLFHTIPKHIDNSLEYLRVEELKEMSLAEIIEICQERNLPTEGDKSQLISDLLFWKDHTRPIPAPSTPQLNSLSDLQNLDTIQQSDRALLNSKEFTMLFLDEDSPSLDIPYQDLILGEKLGSGGFKDCYKGVYKGETVAIGELRLTHFSESDLAEVKHEINVQLRHENVIKFIGVCTHPSHLCIVTEICAKGDLFDVIRTFPRPSFAQQVTYMYDIALGVSYLHTRRPSIIHRDLKSMNILISQDDRAKINDFGLARIRPKANSFIHTQSPEYWTVNPSYTEKVDVYACALIFWEIMTWGAYGYPFESNNEKHLF</sequence>
<dbReference type="PANTHER" id="PTHR44329">
    <property type="entry name" value="SERINE/THREONINE-PROTEIN KINASE TNNI3K-RELATED"/>
    <property type="match status" value="1"/>
</dbReference>
<name>A0ABP9XKV3_9FUNG</name>
<evidence type="ECO:0000256" key="4">
    <source>
        <dbReference type="ARBA" id="ARBA00022840"/>
    </source>
</evidence>